<dbReference type="RefSeq" id="WP_137638145.1">
    <property type="nucleotide sequence ID" value="NZ_BJDN01000019.1"/>
</dbReference>
<dbReference type="PANTHER" id="PTHR39201:SF1">
    <property type="entry name" value="FLAVODOXIN-LIKE DOMAIN-CONTAINING PROTEIN"/>
    <property type="match status" value="1"/>
</dbReference>
<dbReference type="InterPro" id="IPR008254">
    <property type="entry name" value="Flavodoxin/NO_synth"/>
</dbReference>
<keyword evidence="3" id="KW-1185">Reference proteome</keyword>
<accession>A0ABW3EEQ6</accession>
<reference evidence="3" key="1">
    <citation type="journal article" date="2019" name="Int. J. Syst. Evol. Microbiol.">
        <title>The Global Catalogue of Microorganisms (GCM) 10K type strain sequencing project: providing services to taxonomists for standard genome sequencing and annotation.</title>
        <authorList>
            <consortium name="The Broad Institute Genomics Platform"/>
            <consortium name="The Broad Institute Genome Sequencing Center for Infectious Disease"/>
            <person name="Wu L."/>
            <person name="Ma J."/>
        </authorList>
    </citation>
    <scope>NUCLEOTIDE SEQUENCE [LARGE SCALE GENOMIC DNA]</scope>
    <source>
        <strain evidence="3">CCM 8925</strain>
    </source>
</reference>
<dbReference type="InterPro" id="IPR029039">
    <property type="entry name" value="Flavoprotein-like_sf"/>
</dbReference>
<gene>
    <name evidence="2" type="ORF">ACFQZ7_08905</name>
</gene>
<dbReference type="PROSITE" id="PS00201">
    <property type="entry name" value="FLAVODOXIN"/>
    <property type="match status" value="1"/>
</dbReference>
<dbReference type="EMBL" id="JBHTIO010000042">
    <property type="protein sequence ID" value="MFD0897840.1"/>
    <property type="molecule type" value="Genomic_DNA"/>
</dbReference>
<dbReference type="Proteomes" id="UP001597104">
    <property type="component" value="Unassembled WGS sequence"/>
</dbReference>
<dbReference type="InterPro" id="IPR001226">
    <property type="entry name" value="Flavodoxin_CS"/>
</dbReference>
<protein>
    <submittedName>
        <fullName evidence="2">Flavodoxin</fullName>
    </submittedName>
</protein>
<name>A0ABW3EEQ6_9LACO</name>
<evidence type="ECO:0000259" key="1">
    <source>
        <dbReference type="PROSITE" id="PS50902"/>
    </source>
</evidence>
<evidence type="ECO:0000313" key="2">
    <source>
        <dbReference type="EMBL" id="MFD0897840.1"/>
    </source>
</evidence>
<dbReference type="PROSITE" id="PS50902">
    <property type="entry name" value="FLAVODOXIN_LIKE"/>
    <property type="match status" value="1"/>
</dbReference>
<evidence type="ECO:0000313" key="3">
    <source>
        <dbReference type="Proteomes" id="UP001597104"/>
    </source>
</evidence>
<feature type="domain" description="Flavodoxin-like" evidence="1">
    <location>
        <begin position="6"/>
        <end position="138"/>
    </location>
</feature>
<dbReference type="SUPFAM" id="SSF52218">
    <property type="entry name" value="Flavoproteins"/>
    <property type="match status" value="1"/>
</dbReference>
<proteinExistence type="predicted"/>
<sequence>MNNEKILIIYFSLSGNTARVAKKLQKQLHADIYRLQPTTPYPDDYEGLVAVGEREKDQAIHPQIAGQLPDLAQYTEVYIGYPIWWSRPPMIIHSLFDQYDLTGKKIIPFATSASTPLADTLAEMSALAKSARATLITK</sequence>
<comment type="caution">
    <text evidence="2">The sequence shown here is derived from an EMBL/GenBank/DDBJ whole genome shotgun (WGS) entry which is preliminary data.</text>
</comment>
<dbReference type="PANTHER" id="PTHR39201">
    <property type="entry name" value="EXPORTED PROTEIN-RELATED"/>
    <property type="match status" value="1"/>
</dbReference>
<dbReference type="Pfam" id="PF12682">
    <property type="entry name" value="Flavodoxin_4"/>
    <property type="match status" value="1"/>
</dbReference>
<organism evidence="2 3">
    <name type="scientific">Loigolactobacillus binensis</name>
    <dbReference type="NCBI Taxonomy" id="2559922"/>
    <lineage>
        <taxon>Bacteria</taxon>
        <taxon>Bacillati</taxon>
        <taxon>Bacillota</taxon>
        <taxon>Bacilli</taxon>
        <taxon>Lactobacillales</taxon>
        <taxon>Lactobacillaceae</taxon>
        <taxon>Loigolactobacillus</taxon>
    </lineage>
</organism>
<dbReference type="Gene3D" id="3.40.50.360">
    <property type="match status" value="1"/>
</dbReference>